<feature type="compositionally biased region" description="Basic and acidic residues" evidence="2">
    <location>
        <begin position="556"/>
        <end position="566"/>
    </location>
</feature>
<evidence type="ECO:0000256" key="2">
    <source>
        <dbReference type="SAM" id="MobiDB-lite"/>
    </source>
</evidence>
<sequence length="1544" mass="162911">MAHRSVMNMDLGLSDDEDRTPPPRGGRGGVRGAKKEESISDLLSGSRKDSASMFGGPPRARSTPSFLMSGGGGGDPLDMLSQMGSRGGRKPPVEEPPDDEDLAFQLEMQKQMGMAGLDSSQGPSSSSAPRQRSASPMPRREASPHPHPSSSHGDGSDESLADIVGDILGDEAPARSPRRAQAVPAPRGRVAEDDLGSAAGYSRSGIPARGGSVSGPGSNAGTNEWDEDDNTPASYGGARSREVSGGPGGRSGFGANVDAEPRVRARSGSRPPLGGDVSHGPSEMGADRSPQQTSRRGGASEREGSRGPLDRSGGFAAGGETAADSHVGESFGYGADSSMAGGSFSATEAELGRRGGAGRRKLAPKPSDDDPLADMLGLGGMGEGGGSASSRPGPGRSVSPGPRGGGHEQGSVLPDTSMGASSLGGAPFDVELSVKPKRRLGQPKAQAQPSPEPARAVTPPPADRFDEPGHATPTSEGRGAASARASTPPLPPTPPASRAPPQDTSGNSSLDLDDLLQDNTAVPPKMATPPPKAATPPPSAQATAQGGDGSDSELPDFMRSRGEPRVRRGAASSRSSASVPPATPPKAPGFDLGFSAEDLDPSDRSASDPRGLPSMAGASGSGPLEVPLTAGTGGRRLGSAAGRSTPPAASGSGANSAAGHSAAPLASPSAVLPHAGASPSVSSVISLAKAAAAAQAPVGMASPAASSPQVGIPGTPGAGLRSASGSAARVPAQPVPGLPTGGGQAHYWPGQGLDPGSPLTQTAQSEGGSLRARFQVPLETAAAPSDPAQLRAAYAGAAAAAALAADAAAGAYSPERDRRSAAEGGPGTPASERGLSLFGAEQAGAPGGGYGGFSAFPPLAAAPSTDLLSKLAYSEAKVRQLELQLEDSEQRWQQRIGDARLQGDSERERMELQCRRYEAELDRVKEIHAGDLRHLNETKQMLLQSFETEKESARRDERRKASMDVEKVKSDATVDMEELRRKHERSLAIVQQQSDLELESLRRAHSGEHQLTKLVEQVQGSVAEVERMSKRVDTDKSMEWTVRERQLEAREKNVKEMEVRLSTQSKEVEEQRRRVSELLRNMESSQVDDRTSLSCERERLEKEHARLQQLQQCVREADRNNKEALRHAWAQVEDEKRHFQEEQLRTDGELTMRKEEVETQERQVRQEVDRLKALHQQIEVARHNASRRIRETESTVANERRCLMNDLEVFEEKRRIHATEAMKTDGERKLFLEDREAFEAELRNVGLMATEVERRSEEIRALHDQAGEARGEIQMLRGQLQDERSAQGTELERLKSMQTMIEQQRLQLLQTENQCRMKGIEDMDLLVMTQASFPYEGGNMGQGEAMMQLAGPHGGLPQALSEPITGGGGDFGRKGVELPYYPSAGALAGRRPTATPCRAGGGSSRVELQTLLRRTREASGEMQIYIQEQYRFLNQETGAPPQPWQQESRRDVSFAAQPWQQESRAERLSLPAAGRGFSAGFGGGTYALGEAGAMPSFGLGGEIGFSASSSDSQGRGDYDSGGPTLEAFRPLSSDLDGTSCGSTV</sequence>
<feature type="compositionally biased region" description="Low complexity" evidence="2">
    <location>
        <begin position="570"/>
        <end position="580"/>
    </location>
</feature>
<feature type="compositionally biased region" description="Low complexity" evidence="2">
    <location>
        <begin position="696"/>
        <end position="705"/>
    </location>
</feature>
<evidence type="ECO:0000256" key="1">
    <source>
        <dbReference type="SAM" id="Coils"/>
    </source>
</evidence>
<gene>
    <name evidence="3" type="ORF">PGLA1383_LOCUS34632</name>
    <name evidence="4" type="ORF">PGLA2088_LOCUS32417</name>
</gene>
<feature type="compositionally biased region" description="Low complexity" evidence="2">
    <location>
        <begin position="718"/>
        <end position="729"/>
    </location>
</feature>
<evidence type="ECO:0000313" key="5">
    <source>
        <dbReference type="Proteomes" id="UP000626109"/>
    </source>
</evidence>
<accession>A0A813KET5</accession>
<feature type="region of interest" description="Disordered" evidence="2">
    <location>
        <begin position="696"/>
        <end position="747"/>
    </location>
</feature>
<feature type="compositionally biased region" description="Low complexity" evidence="2">
    <location>
        <begin position="477"/>
        <end position="487"/>
    </location>
</feature>
<dbReference type="EMBL" id="CAJNNV010026018">
    <property type="protein sequence ID" value="CAE8616965.1"/>
    <property type="molecule type" value="Genomic_DNA"/>
</dbReference>
<comment type="caution">
    <text evidence="4">The sequence shown here is derived from an EMBL/GenBank/DDBJ whole genome shotgun (WGS) entry which is preliminary data.</text>
</comment>
<feature type="region of interest" description="Disordered" evidence="2">
    <location>
        <begin position="1"/>
        <end position="678"/>
    </location>
</feature>
<protein>
    <recommendedName>
        <fullName evidence="7">Fas-binding factor 1</fullName>
    </recommendedName>
</protein>
<evidence type="ECO:0008006" key="7">
    <source>
        <dbReference type="Google" id="ProtNLM"/>
    </source>
</evidence>
<keyword evidence="6" id="KW-1185">Reference proteome</keyword>
<keyword evidence="1" id="KW-0175">Coiled coil</keyword>
<dbReference type="EMBL" id="CAJNNW010030088">
    <property type="protein sequence ID" value="CAE8702414.1"/>
    <property type="molecule type" value="Genomic_DNA"/>
</dbReference>
<organism evidence="4 5">
    <name type="scientific">Polarella glacialis</name>
    <name type="common">Dinoflagellate</name>
    <dbReference type="NCBI Taxonomy" id="89957"/>
    <lineage>
        <taxon>Eukaryota</taxon>
        <taxon>Sar</taxon>
        <taxon>Alveolata</taxon>
        <taxon>Dinophyceae</taxon>
        <taxon>Suessiales</taxon>
        <taxon>Suessiaceae</taxon>
        <taxon>Polarella</taxon>
    </lineage>
</organism>
<feature type="compositionally biased region" description="Pro residues" evidence="2">
    <location>
        <begin position="488"/>
        <end position="498"/>
    </location>
</feature>
<feature type="coiled-coil region" evidence="1">
    <location>
        <begin position="1047"/>
        <end position="1127"/>
    </location>
</feature>
<feature type="compositionally biased region" description="Low complexity" evidence="2">
    <location>
        <begin position="388"/>
        <end position="401"/>
    </location>
</feature>
<reference evidence="4" key="1">
    <citation type="submission" date="2021-02" db="EMBL/GenBank/DDBJ databases">
        <authorList>
            <person name="Dougan E. K."/>
            <person name="Rhodes N."/>
            <person name="Thang M."/>
            <person name="Chan C."/>
        </authorList>
    </citation>
    <scope>NUCLEOTIDE SEQUENCE</scope>
</reference>
<name>A0A813KET5_POLGL</name>
<dbReference type="Proteomes" id="UP000654075">
    <property type="component" value="Unassembled WGS sequence"/>
</dbReference>
<dbReference type="OrthoDB" id="446394at2759"/>
<feature type="compositionally biased region" description="Gly residues" evidence="2">
    <location>
        <begin position="377"/>
        <end position="387"/>
    </location>
</feature>
<feature type="compositionally biased region" description="Polar residues" evidence="2">
    <location>
        <begin position="1535"/>
        <end position="1544"/>
    </location>
</feature>
<evidence type="ECO:0000313" key="6">
    <source>
        <dbReference type="Proteomes" id="UP000654075"/>
    </source>
</evidence>
<evidence type="ECO:0000313" key="3">
    <source>
        <dbReference type="EMBL" id="CAE8616965.1"/>
    </source>
</evidence>
<feature type="coiled-coil region" evidence="1">
    <location>
        <begin position="871"/>
        <end position="927"/>
    </location>
</feature>
<feature type="compositionally biased region" description="Low complexity" evidence="2">
    <location>
        <begin position="637"/>
        <end position="670"/>
    </location>
</feature>
<feature type="region of interest" description="Disordered" evidence="2">
    <location>
        <begin position="1436"/>
        <end position="1460"/>
    </location>
</feature>
<proteinExistence type="predicted"/>
<evidence type="ECO:0000313" key="4">
    <source>
        <dbReference type="EMBL" id="CAE8702414.1"/>
    </source>
</evidence>
<feature type="compositionally biased region" description="Pro residues" evidence="2">
    <location>
        <begin position="526"/>
        <end position="539"/>
    </location>
</feature>
<feature type="compositionally biased region" description="Basic and acidic residues" evidence="2">
    <location>
        <begin position="298"/>
        <end position="309"/>
    </location>
</feature>
<feature type="region of interest" description="Disordered" evidence="2">
    <location>
        <begin position="1505"/>
        <end position="1544"/>
    </location>
</feature>
<feature type="compositionally biased region" description="Low complexity" evidence="2">
    <location>
        <begin position="119"/>
        <end position="137"/>
    </location>
</feature>
<feature type="region of interest" description="Disordered" evidence="2">
    <location>
        <begin position="814"/>
        <end position="834"/>
    </location>
</feature>
<dbReference type="Proteomes" id="UP000626109">
    <property type="component" value="Unassembled WGS sequence"/>
</dbReference>